<comment type="similarity">
    <text evidence="2 9">Belongs to the alpha-IPM synthase/homocitrate synthase family.</text>
</comment>
<evidence type="ECO:0000313" key="12">
    <source>
        <dbReference type="EMBL" id="CAJ75345.1"/>
    </source>
</evidence>
<dbReference type="Gene3D" id="3.20.20.70">
    <property type="entry name" value="Aldolase class I"/>
    <property type="match status" value="1"/>
</dbReference>
<dbReference type="Gene3D" id="1.10.238.260">
    <property type="match status" value="1"/>
</dbReference>
<accession>Q1Q5P8</accession>
<reference evidence="12" key="1">
    <citation type="journal article" date="2006" name="Nature">
        <title>Deciphering the evolution and metabolism of an anammox bacterium from a community genome.</title>
        <authorList>
            <person name="Strous M."/>
            <person name="Pelletier E."/>
            <person name="Mangenot S."/>
            <person name="Rattei T."/>
            <person name="Lehner A."/>
            <person name="Taylor M.W."/>
            <person name="Horn M."/>
            <person name="Daims H."/>
            <person name="Bartol-Mavel D."/>
            <person name="Wincker P."/>
            <person name="Barbe V."/>
            <person name="Fonknechten N."/>
            <person name="Vallenet D."/>
            <person name="Segurens B."/>
            <person name="Schenowitz-Truong C."/>
            <person name="Medigue C."/>
            <person name="Collingro A."/>
            <person name="Snel B."/>
            <person name="Dutilh B.E."/>
            <person name="OpDenCamp H.J.M."/>
            <person name="vanDerDrift C."/>
            <person name="Cirpus I."/>
            <person name="vanDePas-Schoonen K.T."/>
            <person name="Harhangi H.R."/>
            <person name="vanNiftrik L."/>
            <person name="Schmid M."/>
            <person name="Keltjens J."/>
            <person name="vanDeVossenberg J."/>
            <person name="Kartal B."/>
            <person name="Meier H."/>
            <person name="Frishman D."/>
            <person name="Huynen M.A."/>
            <person name="Mewes H."/>
            <person name="Weissenbach J."/>
            <person name="Jetten M.S.M."/>
            <person name="Wagner M."/>
            <person name="LePaslier D."/>
        </authorList>
    </citation>
    <scope>NUCLEOTIDE SEQUENCE</scope>
</reference>
<evidence type="ECO:0000256" key="4">
    <source>
        <dbReference type="ARBA" id="ARBA00022624"/>
    </source>
</evidence>
<dbReference type="SUPFAM" id="SSF110921">
    <property type="entry name" value="2-isopropylmalate synthase LeuA, allosteric (dimerisation) domain"/>
    <property type="match status" value="1"/>
</dbReference>
<dbReference type="InterPro" id="IPR054691">
    <property type="entry name" value="LeuA/HCS_post-cat"/>
</dbReference>
<evidence type="ECO:0000256" key="1">
    <source>
        <dbReference type="ARBA" id="ARBA00004743"/>
    </source>
</evidence>
<keyword evidence="6" id="KW-0100">Branched-chain amino acid biosynthesis</keyword>
<comment type="pathway">
    <text evidence="1">Amino-acid biosynthesis; L-isoleucine biosynthesis; 2-oxobutanoate from pyruvate: step 1/3.</text>
</comment>
<evidence type="ECO:0000256" key="2">
    <source>
        <dbReference type="ARBA" id="ARBA00006154"/>
    </source>
</evidence>
<evidence type="ECO:0000259" key="11">
    <source>
        <dbReference type="PROSITE" id="PS50991"/>
    </source>
</evidence>
<proteinExistence type="inferred from homology"/>
<keyword evidence="10" id="KW-0175">Coiled coil</keyword>
<dbReference type="InterPro" id="IPR036230">
    <property type="entry name" value="LeuA_allosteric_dom_sf"/>
</dbReference>
<dbReference type="PROSITE" id="PS50991">
    <property type="entry name" value="PYR_CT"/>
    <property type="match status" value="1"/>
</dbReference>
<dbReference type="AlphaFoldDB" id="Q1Q5P8"/>
<dbReference type="Pfam" id="PF08502">
    <property type="entry name" value="LeuA_dimer"/>
    <property type="match status" value="1"/>
</dbReference>
<evidence type="ECO:0000256" key="6">
    <source>
        <dbReference type="ARBA" id="ARBA00023304"/>
    </source>
</evidence>
<dbReference type="Pfam" id="PF00682">
    <property type="entry name" value="HMGL-like"/>
    <property type="match status" value="1"/>
</dbReference>
<dbReference type="PROSITE" id="PS00815">
    <property type="entry name" value="AIPM_HOMOCIT_SYNTH_1"/>
    <property type="match status" value="1"/>
</dbReference>
<dbReference type="NCBIfam" id="TIGR00977">
    <property type="entry name" value="citramal_synth"/>
    <property type="match status" value="1"/>
</dbReference>
<gene>
    <name evidence="12" type="primary">leuA</name>
    <name evidence="12" type="ORF">kuste4583</name>
</gene>
<dbReference type="Pfam" id="PF22617">
    <property type="entry name" value="HCS_D2"/>
    <property type="match status" value="1"/>
</dbReference>
<dbReference type="PANTHER" id="PTHR43538:SF1">
    <property type="entry name" value="(R)-CITRAMALATE SYNTHASE"/>
    <property type="match status" value="1"/>
</dbReference>
<feature type="domain" description="Pyruvate carboxyltransferase" evidence="11">
    <location>
        <begin position="15"/>
        <end position="286"/>
    </location>
</feature>
<dbReference type="GO" id="GO:0009097">
    <property type="term" value="P:isoleucine biosynthetic process"/>
    <property type="evidence" value="ECO:0007669"/>
    <property type="project" value="UniProtKB-UniRule"/>
</dbReference>
<evidence type="ECO:0000256" key="8">
    <source>
        <dbReference type="NCBIfam" id="TIGR00977"/>
    </source>
</evidence>
<dbReference type="SMART" id="SM00917">
    <property type="entry name" value="LeuA_dimer"/>
    <property type="match status" value="1"/>
</dbReference>
<keyword evidence="4" id="KW-0412">Isoleucine biosynthesis</keyword>
<protein>
    <recommendedName>
        <fullName evidence="8">Citramalate synthase</fullName>
        <ecNumber evidence="8">2.3.3.21</ecNumber>
    </recommendedName>
</protein>
<dbReference type="SUPFAM" id="SSF51569">
    <property type="entry name" value="Aldolase"/>
    <property type="match status" value="1"/>
</dbReference>
<feature type="coiled-coil region" evidence="10">
    <location>
        <begin position="358"/>
        <end position="385"/>
    </location>
</feature>
<sequence>MSIKIVTTTLIMDRIFIYDTTLRDGSQAEGVSFSLQDKLAITVKLDELGIDFIEGGFPIANPKDESYFKEVKSLSLKHSKIASFGSTRKVGVRTEEDKNVNALLFAETPVVTIVGKSWDFQVTDVLKTTLDENVKMVTDTILFLKSRNREVFFDAEHFFDGFKSNRGYALKVINEACSAGADVIVLCDTNGGSLPDEIATIVEEVRKNNKCILGIHAHNDGDLAIANTIMAVNKGVRQVQGTINGIGERCGNADLCSVIPNLVLKMGYHCLHNDGLRKLTEISRYVYETANLLFRTNQPFVGSSAFAHKGGLHINAIQKNKVTYEHINPESVGNKRKILISELSGSATILSKTEKFNLTHDTALLRSILEEVQNLENEGYQLESAEASFELLVRKKTGKYKPFFELEGFRVIVEKRENGLPITEATVKINVNNTQELTASEGSGPVNALDTALRKALERFYPVLKDMKLLDYKVRVINPRSATAAKVRVIIESKDKENVWSTVGVSGNLIEASWQALVDSIEYKLIKEYEAKQL</sequence>
<dbReference type="GO" id="GO:0009098">
    <property type="term" value="P:L-leucine biosynthetic process"/>
    <property type="evidence" value="ECO:0007669"/>
    <property type="project" value="InterPro"/>
</dbReference>
<keyword evidence="12" id="KW-0456">Lyase</keyword>
<evidence type="ECO:0000256" key="9">
    <source>
        <dbReference type="RuleBase" id="RU003523"/>
    </source>
</evidence>
<organism evidence="12">
    <name type="scientific">Kuenenia stuttgartiensis</name>
    <dbReference type="NCBI Taxonomy" id="174633"/>
    <lineage>
        <taxon>Bacteria</taxon>
        <taxon>Pseudomonadati</taxon>
        <taxon>Planctomycetota</taxon>
        <taxon>Candidatus Brocadiia</taxon>
        <taxon>Candidatus Brocadiales</taxon>
        <taxon>Candidatus Brocadiaceae</taxon>
        <taxon>Candidatus Kuenenia</taxon>
    </lineage>
</organism>
<keyword evidence="3" id="KW-0028">Amino-acid biosynthesis</keyword>
<evidence type="ECO:0000256" key="7">
    <source>
        <dbReference type="ARBA" id="ARBA00048263"/>
    </source>
</evidence>
<dbReference type="GO" id="GO:0043714">
    <property type="term" value="F:(R)-citramalate synthase activity"/>
    <property type="evidence" value="ECO:0007669"/>
    <property type="project" value="UniProtKB-UniRule"/>
</dbReference>
<dbReference type="Gene3D" id="3.30.160.270">
    <property type="match status" value="1"/>
</dbReference>
<dbReference type="InterPro" id="IPR013709">
    <property type="entry name" value="2-isopropylmalate_synth_dimer"/>
</dbReference>
<evidence type="ECO:0000256" key="5">
    <source>
        <dbReference type="ARBA" id="ARBA00022679"/>
    </source>
</evidence>
<dbReference type="PANTHER" id="PTHR43538">
    <property type="entry name" value="ALPHA-IPM SYNTHASE/HOMOCITRATE SYNTHASE"/>
    <property type="match status" value="1"/>
</dbReference>
<dbReference type="EC" id="2.3.3.21" evidence="8"/>
<evidence type="ECO:0000256" key="10">
    <source>
        <dbReference type="SAM" id="Coils"/>
    </source>
</evidence>
<dbReference type="GO" id="GO:0016829">
    <property type="term" value="F:lyase activity"/>
    <property type="evidence" value="ECO:0007669"/>
    <property type="project" value="UniProtKB-KW"/>
</dbReference>
<dbReference type="EMBL" id="CT573071">
    <property type="protein sequence ID" value="CAJ75345.1"/>
    <property type="molecule type" value="Genomic_DNA"/>
</dbReference>
<dbReference type="GO" id="GO:0003852">
    <property type="term" value="F:2-isopropylmalate synthase activity"/>
    <property type="evidence" value="ECO:0007669"/>
    <property type="project" value="InterPro"/>
</dbReference>
<evidence type="ECO:0000256" key="3">
    <source>
        <dbReference type="ARBA" id="ARBA00022605"/>
    </source>
</evidence>
<comment type="catalytic activity">
    <reaction evidence="7">
        <text>pyruvate + acetyl-CoA + H2O = (3R)-citramalate + CoA + H(+)</text>
        <dbReference type="Rhea" id="RHEA:19045"/>
        <dbReference type="ChEBI" id="CHEBI:15361"/>
        <dbReference type="ChEBI" id="CHEBI:15377"/>
        <dbReference type="ChEBI" id="CHEBI:15378"/>
        <dbReference type="ChEBI" id="CHEBI:30934"/>
        <dbReference type="ChEBI" id="CHEBI:57287"/>
        <dbReference type="ChEBI" id="CHEBI:57288"/>
        <dbReference type="EC" id="2.3.3.21"/>
    </reaction>
</comment>
<dbReference type="CDD" id="cd07941">
    <property type="entry name" value="DRE_TIM_LeuA3"/>
    <property type="match status" value="1"/>
</dbReference>
<name>Q1Q5P8_KUEST</name>
<keyword evidence="5 9" id="KW-0808">Transferase</keyword>
<dbReference type="InterPro" id="IPR013785">
    <property type="entry name" value="Aldolase_TIM"/>
</dbReference>
<dbReference type="InterPro" id="IPR002034">
    <property type="entry name" value="AIPM/Hcit_synth_CS"/>
</dbReference>
<reference evidence="12" key="2">
    <citation type="submission" date="2006-01" db="EMBL/GenBank/DDBJ databases">
        <authorList>
            <person name="Genoscope"/>
        </authorList>
    </citation>
    <scope>NUCLEOTIDE SEQUENCE</scope>
</reference>
<dbReference type="InterPro" id="IPR000891">
    <property type="entry name" value="PYR_CT"/>
</dbReference>
<dbReference type="UniPathway" id="UPA00047">
    <property type="reaction ID" value="UER00066"/>
</dbReference>
<dbReference type="InterPro" id="IPR005675">
    <property type="entry name" value="Citramal_synthase"/>
</dbReference>